<evidence type="ECO:0000256" key="1">
    <source>
        <dbReference type="SAM" id="Phobius"/>
    </source>
</evidence>
<dbReference type="KEGG" id="ptq:P700755_002621"/>
<dbReference type="Proteomes" id="UP000008514">
    <property type="component" value="Chromosome"/>
</dbReference>
<name>K4IG65_PSYTT</name>
<reference evidence="2" key="1">
    <citation type="submission" date="2006-03" db="EMBL/GenBank/DDBJ databases">
        <authorList>
            <person name="Bowman J."/>
            <person name="Ferriera S."/>
            <person name="Johnson J."/>
            <person name="Kravitz S."/>
            <person name="Halpern A."/>
            <person name="Remington K."/>
            <person name="Beeson K."/>
            <person name="Tran B."/>
            <person name="Rogers Y.-H."/>
            <person name="Friedman R."/>
            <person name="Venter J.C."/>
        </authorList>
    </citation>
    <scope>NUCLEOTIDE SEQUENCE [LARGE SCALE GENOMIC DNA]</scope>
    <source>
        <strain evidence="2">ATCC 700755</strain>
    </source>
</reference>
<evidence type="ECO:0000313" key="3">
    <source>
        <dbReference type="Proteomes" id="UP000008514"/>
    </source>
</evidence>
<dbReference type="AlphaFoldDB" id="K4IG65"/>
<dbReference type="HOGENOM" id="CLU_2318111_0_0_10"/>
<dbReference type="eggNOG" id="ENOG5033AW0">
    <property type="taxonomic scope" value="Bacteria"/>
</dbReference>
<gene>
    <name evidence="2" type="ordered locus">P700755_002621</name>
</gene>
<feature type="transmembrane region" description="Helical" evidence="1">
    <location>
        <begin position="44"/>
        <end position="64"/>
    </location>
</feature>
<evidence type="ECO:0000313" key="2">
    <source>
        <dbReference type="EMBL" id="AFU69369.1"/>
    </source>
</evidence>
<reference evidence="2" key="2">
    <citation type="submission" date="2012-09" db="EMBL/GenBank/DDBJ databases">
        <title>The complete sequence of Psychroflexus torquis an extreme psychrophile from sea-ice that is stimulated by light.</title>
        <authorList>
            <person name="Feng S."/>
            <person name="Powell S.M."/>
            <person name="Bowman J.P."/>
        </authorList>
    </citation>
    <scope>NUCLEOTIDE SEQUENCE [LARGE SCALE GENOMIC DNA]</scope>
    <source>
        <strain evidence="2">ATCC 700755</strain>
    </source>
</reference>
<keyword evidence="3" id="KW-1185">Reference proteome</keyword>
<proteinExistence type="predicted"/>
<dbReference type="RefSeq" id="WP_015024934.1">
    <property type="nucleotide sequence ID" value="NC_018721.1"/>
</dbReference>
<protein>
    <recommendedName>
        <fullName evidence="4">Transmembrane protein</fullName>
    </recommendedName>
</protein>
<evidence type="ECO:0008006" key="4">
    <source>
        <dbReference type="Google" id="ProtNLM"/>
    </source>
</evidence>
<organism evidence="2 3">
    <name type="scientific">Psychroflexus torquis (strain ATCC 700755 / CIP 106069 / ACAM 623)</name>
    <dbReference type="NCBI Taxonomy" id="313595"/>
    <lineage>
        <taxon>Bacteria</taxon>
        <taxon>Pseudomonadati</taxon>
        <taxon>Bacteroidota</taxon>
        <taxon>Flavobacteriia</taxon>
        <taxon>Flavobacteriales</taxon>
        <taxon>Flavobacteriaceae</taxon>
        <taxon>Psychroflexus</taxon>
    </lineage>
</organism>
<keyword evidence="1" id="KW-0472">Membrane</keyword>
<sequence>MTDKIPRPFSSDKNKLIITKIIVIYSAFFLILKLSSIFQGGWVMANLLVALPLVVLGLLGFYFLKSNSTNWIYALGSIVIISAIRYYEQDLIVWIHNSI</sequence>
<keyword evidence="1" id="KW-1133">Transmembrane helix</keyword>
<feature type="transmembrane region" description="Helical" evidence="1">
    <location>
        <begin position="71"/>
        <end position="87"/>
    </location>
</feature>
<dbReference type="OrthoDB" id="1366637at2"/>
<dbReference type="EMBL" id="CP003879">
    <property type="protein sequence ID" value="AFU69369.1"/>
    <property type="molecule type" value="Genomic_DNA"/>
</dbReference>
<dbReference type="STRING" id="313595.P700755_002621"/>
<keyword evidence="1" id="KW-0812">Transmembrane</keyword>
<accession>K4IG65</accession>
<feature type="transmembrane region" description="Helical" evidence="1">
    <location>
        <begin position="21"/>
        <end position="38"/>
    </location>
</feature>